<gene>
    <name evidence="3" type="ORF">GOACH_29_00170</name>
</gene>
<dbReference type="SMART" id="SM00267">
    <property type="entry name" value="GGDEF"/>
    <property type="match status" value="1"/>
</dbReference>
<name>L7KPD7_9ACTN</name>
<sequence length="361" mass="38327">MMVADSPRRRREQREVLDELNIREALFRYAIAAYVLMFGIGGVASIFVTGGPGPGAPRIVTIATCATCIPVSFMVARMHLGSVWWSNRTRIRYGPEVFVMYADLGLLLVLVTFSSGELALFGTALYAVTGAYASHFLRIRATVAHVVFSSVVICALAVAAVERGGMDVGNGVLRACVMLFVVNGTVVLIGAHSADIRFAIGRSFRISSTDPLTGLANRRAFERRAHRLIESSPGIVALLLIDIDHFKAINDTLGHGGGDAVLVAAAGVLREEVSYPMISARIGGDEFVVLVPEASDELVRRLADRLERALESAAGTGVSVGWATAPGGDQGEDPSAVLSTLLTLADGALYATKRSRNPGGE</sequence>
<dbReference type="OrthoDB" id="23692at2"/>
<evidence type="ECO:0000256" key="1">
    <source>
        <dbReference type="SAM" id="Phobius"/>
    </source>
</evidence>
<dbReference type="Gene3D" id="3.30.70.270">
    <property type="match status" value="1"/>
</dbReference>
<keyword evidence="4" id="KW-1185">Reference proteome</keyword>
<dbReference type="CDD" id="cd01949">
    <property type="entry name" value="GGDEF"/>
    <property type="match status" value="1"/>
</dbReference>
<dbReference type="STRING" id="1220583.GOACH_29_00170"/>
<accession>L7KPD7</accession>
<keyword evidence="1" id="KW-1133">Transmembrane helix</keyword>
<protein>
    <recommendedName>
        <fullName evidence="2">GGDEF domain-containing protein</fullName>
    </recommendedName>
</protein>
<proteinExistence type="predicted"/>
<feature type="transmembrane region" description="Helical" evidence="1">
    <location>
        <begin position="101"/>
        <end position="127"/>
    </location>
</feature>
<comment type="caution">
    <text evidence="3">The sequence shown here is derived from an EMBL/GenBank/DDBJ whole genome shotgun (WGS) entry which is preliminary data.</text>
</comment>
<dbReference type="SUPFAM" id="SSF55073">
    <property type="entry name" value="Nucleotide cyclase"/>
    <property type="match status" value="1"/>
</dbReference>
<feature type="transmembrane region" description="Helical" evidence="1">
    <location>
        <begin position="139"/>
        <end position="160"/>
    </location>
</feature>
<dbReference type="InterPro" id="IPR029787">
    <property type="entry name" value="Nucleotide_cyclase"/>
</dbReference>
<dbReference type="Pfam" id="PF00990">
    <property type="entry name" value="GGDEF"/>
    <property type="match status" value="1"/>
</dbReference>
<dbReference type="InterPro" id="IPR043128">
    <property type="entry name" value="Rev_trsase/Diguanyl_cyclase"/>
</dbReference>
<feature type="domain" description="GGDEF" evidence="2">
    <location>
        <begin position="234"/>
        <end position="361"/>
    </location>
</feature>
<feature type="transmembrane region" description="Helical" evidence="1">
    <location>
        <begin position="59"/>
        <end position="80"/>
    </location>
</feature>
<evidence type="ECO:0000313" key="3">
    <source>
        <dbReference type="EMBL" id="GAC50730.1"/>
    </source>
</evidence>
<dbReference type="NCBIfam" id="TIGR00254">
    <property type="entry name" value="GGDEF"/>
    <property type="match status" value="1"/>
</dbReference>
<dbReference type="EMBL" id="BANR01000029">
    <property type="protein sequence ID" value="GAC50730.1"/>
    <property type="molecule type" value="Genomic_DNA"/>
</dbReference>
<dbReference type="PANTHER" id="PTHR45138">
    <property type="entry name" value="REGULATORY COMPONENTS OF SENSORY TRANSDUCTION SYSTEM"/>
    <property type="match status" value="1"/>
</dbReference>
<feature type="transmembrane region" description="Helical" evidence="1">
    <location>
        <begin position="26"/>
        <end position="47"/>
    </location>
</feature>
<evidence type="ECO:0000259" key="2">
    <source>
        <dbReference type="PROSITE" id="PS50887"/>
    </source>
</evidence>
<keyword evidence="1" id="KW-0472">Membrane</keyword>
<dbReference type="PROSITE" id="PS50887">
    <property type="entry name" value="GGDEF"/>
    <property type="match status" value="1"/>
</dbReference>
<evidence type="ECO:0000313" key="4">
    <source>
        <dbReference type="Proteomes" id="UP000010988"/>
    </source>
</evidence>
<dbReference type="InterPro" id="IPR050469">
    <property type="entry name" value="Diguanylate_Cyclase"/>
</dbReference>
<reference evidence="3 4" key="1">
    <citation type="submission" date="2012-12" db="EMBL/GenBank/DDBJ databases">
        <title>Whole genome shotgun sequence of Gordonia aichiensis NBRC 108223.</title>
        <authorList>
            <person name="Isaki-Nakamura S."/>
            <person name="Hosoyama A."/>
            <person name="Tsuchikane K."/>
            <person name="Ando Y."/>
            <person name="Baba S."/>
            <person name="Ohji S."/>
            <person name="Hamada M."/>
            <person name="Tamura T."/>
            <person name="Yamazoe A."/>
            <person name="Yamazaki S."/>
            <person name="Fujita N."/>
        </authorList>
    </citation>
    <scope>NUCLEOTIDE SEQUENCE [LARGE SCALE GENOMIC DNA]</scope>
    <source>
        <strain evidence="3 4">NBRC 108223</strain>
    </source>
</reference>
<dbReference type="PANTHER" id="PTHR45138:SF9">
    <property type="entry name" value="DIGUANYLATE CYCLASE DGCM-RELATED"/>
    <property type="match status" value="1"/>
</dbReference>
<dbReference type="GO" id="GO:0052621">
    <property type="term" value="F:diguanylate cyclase activity"/>
    <property type="evidence" value="ECO:0007669"/>
    <property type="project" value="TreeGrafter"/>
</dbReference>
<dbReference type="eggNOG" id="COG2199">
    <property type="taxonomic scope" value="Bacteria"/>
</dbReference>
<feature type="transmembrane region" description="Helical" evidence="1">
    <location>
        <begin position="172"/>
        <end position="191"/>
    </location>
</feature>
<keyword evidence="1" id="KW-0812">Transmembrane</keyword>
<organism evidence="3 4">
    <name type="scientific">Gordonia aichiensis NBRC 108223</name>
    <dbReference type="NCBI Taxonomy" id="1220583"/>
    <lineage>
        <taxon>Bacteria</taxon>
        <taxon>Bacillati</taxon>
        <taxon>Actinomycetota</taxon>
        <taxon>Actinomycetes</taxon>
        <taxon>Mycobacteriales</taxon>
        <taxon>Gordoniaceae</taxon>
        <taxon>Gordonia</taxon>
    </lineage>
</organism>
<dbReference type="Proteomes" id="UP000010988">
    <property type="component" value="Unassembled WGS sequence"/>
</dbReference>
<dbReference type="InterPro" id="IPR000160">
    <property type="entry name" value="GGDEF_dom"/>
</dbReference>
<dbReference type="AlphaFoldDB" id="L7KPD7"/>
<dbReference type="RefSeq" id="WP_005179032.1">
    <property type="nucleotide sequence ID" value="NZ_BANR01000029.1"/>
</dbReference>